<evidence type="ECO:0000256" key="1">
    <source>
        <dbReference type="SAM" id="MobiDB-lite"/>
    </source>
</evidence>
<feature type="region of interest" description="Disordered" evidence="1">
    <location>
        <begin position="27"/>
        <end position="53"/>
    </location>
</feature>
<name>W6UK55_ECHGR</name>
<dbReference type="Proteomes" id="UP000019149">
    <property type="component" value="Unassembled WGS sequence"/>
</dbReference>
<evidence type="ECO:0000313" key="2">
    <source>
        <dbReference type="EMBL" id="EUB53894.1"/>
    </source>
</evidence>
<evidence type="ECO:0000313" key="3">
    <source>
        <dbReference type="Proteomes" id="UP000019149"/>
    </source>
</evidence>
<accession>W6UK55</accession>
<reference evidence="2 3" key="1">
    <citation type="journal article" date="2013" name="Nat. Genet.">
        <title>The genome of the hydatid tapeworm Echinococcus granulosus.</title>
        <authorList>
            <person name="Zheng H."/>
            <person name="Zhang W."/>
            <person name="Zhang L."/>
            <person name="Zhang Z."/>
            <person name="Li J."/>
            <person name="Lu G."/>
            <person name="Zhu Y."/>
            <person name="Wang Y."/>
            <person name="Huang Y."/>
            <person name="Liu J."/>
            <person name="Kang H."/>
            <person name="Chen J."/>
            <person name="Wang L."/>
            <person name="Chen A."/>
            <person name="Yu S."/>
            <person name="Gao Z."/>
            <person name="Jin L."/>
            <person name="Gu W."/>
            <person name="Wang Z."/>
            <person name="Zhao L."/>
            <person name="Shi B."/>
            <person name="Wen H."/>
            <person name="Lin R."/>
            <person name="Jones M.K."/>
            <person name="Brejova B."/>
            <person name="Vinar T."/>
            <person name="Zhao G."/>
            <person name="McManus D.P."/>
            <person name="Chen Z."/>
            <person name="Zhou Y."/>
            <person name="Wang S."/>
        </authorList>
    </citation>
    <scope>NUCLEOTIDE SEQUENCE [LARGE SCALE GENOMIC DNA]</scope>
</reference>
<comment type="caution">
    <text evidence="2">The sequence shown here is derived from an EMBL/GenBank/DDBJ whole genome shotgun (WGS) entry which is preliminary data.</text>
</comment>
<proteinExistence type="predicted"/>
<dbReference type="CTD" id="36346962"/>
<dbReference type="KEGG" id="egl:EGR_11252"/>
<organism evidence="2 3">
    <name type="scientific">Echinococcus granulosus</name>
    <name type="common">Hydatid tapeworm</name>
    <dbReference type="NCBI Taxonomy" id="6210"/>
    <lineage>
        <taxon>Eukaryota</taxon>
        <taxon>Metazoa</taxon>
        <taxon>Spiralia</taxon>
        <taxon>Lophotrochozoa</taxon>
        <taxon>Platyhelminthes</taxon>
        <taxon>Cestoda</taxon>
        <taxon>Eucestoda</taxon>
        <taxon>Cyclophyllidea</taxon>
        <taxon>Taeniidae</taxon>
        <taxon>Echinococcus</taxon>
        <taxon>Echinococcus granulosus group</taxon>
    </lineage>
</organism>
<protein>
    <submittedName>
        <fullName evidence="2">Uncharacterized protein</fullName>
    </submittedName>
</protein>
<dbReference type="EMBL" id="APAU02000626">
    <property type="protein sequence ID" value="EUB53894.1"/>
    <property type="molecule type" value="Genomic_DNA"/>
</dbReference>
<sequence length="78" mass="8830">MLNSALEHKHNFLAVIAYSFRGEFEENEDEKAELDVETEEDEGDEYNGESDEGECNKSTIIIKIGIGTHLCVEVYMSL</sequence>
<gene>
    <name evidence="2" type="ORF">EGR_11252</name>
</gene>
<dbReference type="RefSeq" id="XP_024345090.1">
    <property type="nucleotide sequence ID" value="XM_024500496.1"/>
</dbReference>
<dbReference type="GeneID" id="36346962"/>
<keyword evidence="3" id="KW-1185">Reference proteome</keyword>
<dbReference type="AlphaFoldDB" id="W6UK55"/>